<proteinExistence type="predicted"/>
<evidence type="ECO:0000259" key="1">
    <source>
        <dbReference type="PROSITE" id="PS50879"/>
    </source>
</evidence>
<comment type="caution">
    <text evidence="2">The sequence shown here is derived from an EMBL/GenBank/DDBJ whole genome shotgun (WGS) entry which is preliminary data.</text>
</comment>
<dbReference type="InterPro" id="IPR002156">
    <property type="entry name" value="RNaseH_domain"/>
</dbReference>
<gene>
    <name evidence="2" type="ORF">DMN91_009531</name>
</gene>
<dbReference type="GO" id="GO:0004523">
    <property type="term" value="F:RNA-DNA hybrid ribonuclease activity"/>
    <property type="evidence" value="ECO:0007669"/>
    <property type="project" value="InterPro"/>
</dbReference>
<dbReference type="SUPFAM" id="SSF53098">
    <property type="entry name" value="Ribonuclease H-like"/>
    <property type="match status" value="1"/>
</dbReference>
<reference evidence="2" key="2">
    <citation type="submission" date="2018-07" db="EMBL/GenBank/DDBJ databases">
        <authorList>
            <person name="Mckenzie S.K."/>
            <person name="Kronauer D.J.C."/>
        </authorList>
    </citation>
    <scope>NUCLEOTIDE SEQUENCE</scope>
    <source>
        <strain evidence="2">Clonal line C1</strain>
    </source>
</reference>
<evidence type="ECO:0000313" key="2">
    <source>
        <dbReference type="EMBL" id="RLU17298.1"/>
    </source>
</evidence>
<accession>A0A3L8DBL9</accession>
<dbReference type="EMBL" id="QOIP01000010">
    <property type="protein sequence ID" value="RLU17298.1"/>
    <property type="molecule type" value="Genomic_DNA"/>
</dbReference>
<reference evidence="2" key="1">
    <citation type="journal article" date="2018" name="Genome Res.">
        <title>The genomic architecture and molecular evolution of ant odorant receptors.</title>
        <authorList>
            <person name="McKenzie S.K."/>
            <person name="Kronauer D.J.C."/>
        </authorList>
    </citation>
    <scope>NUCLEOTIDE SEQUENCE [LARGE SCALE GENOMIC DNA]</scope>
    <source>
        <strain evidence="2">Clonal line C1</strain>
    </source>
</reference>
<dbReference type="OrthoDB" id="417270at2759"/>
<protein>
    <recommendedName>
        <fullName evidence="1">RNase H type-1 domain-containing protein</fullName>
    </recommendedName>
</protein>
<dbReference type="InterPro" id="IPR036397">
    <property type="entry name" value="RNaseH_sf"/>
</dbReference>
<dbReference type="InterPro" id="IPR012337">
    <property type="entry name" value="RNaseH-like_sf"/>
</dbReference>
<feature type="non-terminal residue" evidence="2">
    <location>
        <position position="210"/>
    </location>
</feature>
<organism evidence="2">
    <name type="scientific">Ooceraea biroi</name>
    <name type="common">Clonal raider ant</name>
    <name type="synonym">Cerapachys biroi</name>
    <dbReference type="NCBI Taxonomy" id="2015173"/>
    <lineage>
        <taxon>Eukaryota</taxon>
        <taxon>Metazoa</taxon>
        <taxon>Ecdysozoa</taxon>
        <taxon>Arthropoda</taxon>
        <taxon>Hexapoda</taxon>
        <taxon>Insecta</taxon>
        <taxon>Pterygota</taxon>
        <taxon>Neoptera</taxon>
        <taxon>Endopterygota</taxon>
        <taxon>Hymenoptera</taxon>
        <taxon>Apocrita</taxon>
        <taxon>Aculeata</taxon>
        <taxon>Formicoidea</taxon>
        <taxon>Formicidae</taxon>
        <taxon>Dorylinae</taxon>
        <taxon>Ooceraea</taxon>
    </lineage>
</organism>
<dbReference type="Proteomes" id="UP000279307">
    <property type="component" value="Chromosome 10"/>
</dbReference>
<dbReference type="PROSITE" id="PS50879">
    <property type="entry name" value="RNASE_H_1"/>
    <property type="match status" value="1"/>
</dbReference>
<dbReference type="GO" id="GO:0003676">
    <property type="term" value="F:nucleic acid binding"/>
    <property type="evidence" value="ECO:0007669"/>
    <property type="project" value="InterPro"/>
</dbReference>
<name>A0A3L8DBL9_OOCBI</name>
<dbReference type="AlphaFoldDB" id="A0A3L8DBL9"/>
<feature type="domain" description="RNase H type-1" evidence="1">
    <location>
        <begin position="138"/>
        <end position="210"/>
    </location>
</feature>
<dbReference type="Gene3D" id="3.30.420.10">
    <property type="entry name" value="Ribonuclease H-like superfamily/Ribonuclease H"/>
    <property type="match status" value="1"/>
</dbReference>
<sequence>MNAVFTMDELHRALIMIKKNSAPGMDGIDYLMLKNLPVKGRKMLLNIFNDIWLSGVFPEDWRKYQVIFIDKIGIKEDSFEIWKLDYGSITNIMEVDFEIGKSIKDKGRKMNLEIQHIEGYNEVDMELIKTAKQKYNMEEKTLIMYTDGSKTASDNSTGVGIVIEDQEEGCCMSLSKQCSIFTAEAMAISTALKIAESKIDSIKNVIVFTD</sequence>